<dbReference type="Gene3D" id="1.25.40.20">
    <property type="entry name" value="Ankyrin repeat-containing domain"/>
    <property type="match status" value="1"/>
</dbReference>
<name>M7SQI7_EUTLA</name>
<feature type="repeat" description="ANK" evidence="1">
    <location>
        <begin position="149"/>
        <end position="181"/>
    </location>
</feature>
<dbReference type="SMART" id="SM00248">
    <property type="entry name" value="ANK"/>
    <property type="match status" value="2"/>
</dbReference>
<dbReference type="Pfam" id="PF26639">
    <property type="entry name" value="Het-6_barrel"/>
    <property type="match status" value="1"/>
</dbReference>
<keyword evidence="1" id="KW-0040">ANK repeat</keyword>
<dbReference type="Pfam" id="PF06985">
    <property type="entry name" value="HET"/>
    <property type="match status" value="1"/>
</dbReference>
<dbReference type="InterPro" id="IPR000595">
    <property type="entry name" value="cNMP-bd_dom"/>
</dbReference>
<feature type="region of interest" description="Disordered" evidence="2">
    <location>
        <begin position="82"/>
        <end position="107"/>
    </location>
</feature>
<dbReference type="KEGG" id="ela:UCREL1_6269"/>
<feature type="region of interest" description="Disordered" evidence="2">
    <location>
        <begin position="636"/>
        <end position="657"/>
    </location>
</feature>
<evidence type="ECO:0000256" key="1">
    <source>
        <dbReference type="PROSITE-ProRule" id="PRU00023"/>
    </source>
</evidence>
<dbReference type="PROSITE" id="PS50088">
    <property type="entry name" value="ANK_REPEAT"/>
    <property type="match status" value="2"/>
</dbReference>
<evidence type="ECO:0000313" key="5">
    <source>
        <dbReference type="Proteomes" id="UP000012174"/>
    </source>
</evidence>
<dbReference type="OMA" id="ANCYLKR"/>
<organism evidence="4 5">
    <name type="scientific">Eutypa lata (strain UCR-EL1)</name>
    <name type="common">Grapevine dieback disease fungus</name>
    <name type="synonym">Eutypa armeniacae</name>
    <dbReference type="NCBI Taxonomy" id="1287681"/>
    <lineage>
        <taxon>Eukaryota</taxon>
        <taxon>Fungi</taxon>
        <taxon>Dikarya</taxon>
        <taxon>Ascomycota</taxon>
        <taxon>Pezizomycotina</taxon>
        <taxon>Sordariomycetes</taxon>
        <taxon>Xylariomycetidae</taxon>
        <taxon>Xylariales</taxon>
        <taxon>Diatrypaceae</taxon>
        <taxon>Eutypa</taxon>
    </lineage>
</organism>
<dbReference type="InterPro" id="IPR010730">
    <property type="entry name" value="HET"/>
</dbReference>
<protein>
    <submittedName>
        <fullName evidence="4">Putative ankyrin and het domain protein</fullName>
    </submittedName>
</protein>
<dbReference type="InterPro" id="IPR036770">
    <property type="entry name" value="Ankyrin_rpt-contain_sf"/>
</dbReference>
<gene>
    <name evidence="4" type="ORF">UCREL1_6269</name>
</gene>
<dbReference type="PANTHER" id="PTHR24148">
    <property type="entry name" value="ANKYRIN REPEAT DOMAIN-CONTAINING PROTEIN 39 HOMOLOG-RELATED"/>
    <property type="match status" value="1"/>
</dbReference>
<dbReference type="Pfam" id="PF12796">
    <property type="entry name" value="Ank_2"/>
    <property type="match status" value="1"/>
</dbReference>
<dbReference type="eggNOG" id="ENOG502SHSN">
    <property type="taxonomic scope" value="Eukaryota"/>
</dbReference>
<feature type="domain" description="Cyclic nucleotide-binding" evidence="3">
    <location>
        <begin position="176"/>
        <end position="221"/>
    </location>
</feature>
<dbReference type="PROSITE" id="PS50042">
    <property type="entry name" value="CNMP_BINDING_3"/>
    <property type="match status" value="1"/>
</dbReference>
<dbReference type="OrthoDB" id="4476201at2759"/>
<evidence type="ECO:0000259" key="3">
    <source>
        <dbReference type="PROSITE" id="PS50042"/>
    </source>
</evidence>
<dbReference type="SUPFAM" id="SSF48403">
    <property type="entry name" value="Ankyrin repeat"/>
    <property type="match status" value="1"/>
</dbReference>
<dbReference type="HOGENOM" id="CLU_004184_7_0_1"/>
<dbReference type="InterPro" id="IPR052895">
    <property type="entry name" value="HetReg/Transcr_Mod"/>
</dbReference>
<dbReference type="InterPro" id="IPR002110">
    <property type="entry name" value="Ankyrin_rpt"/>
</dbReference>
<dbReference type="EMBL" id="KB706595">
    <property type="protein sequence ID" value="EMR66743.1"/>
    <property type="molecule type" value="Genomic_DNA"/>
</dbReference>
<evidence type="ECO:0000313" key="4">
    <source>
        <dbReference type="EMBL" id="EMR66743.1"/>
    </source>
</evidence>
<proteinExistence type="predicted"/>
<dbReference type="AlphaFoldDB" id="M7SQI7"/>
<evidence type="ECO:0000256" key="2">
    <source>
        <dbReference type="SAM" id="MobiDB-lite"/>
    </source>
</evidence>
<reference evidence="5" key="1">
    <citation type="journal article" date="2013" name="Genome Announc.">
        <title>Draft genome sequence of the grapevine dieback fungus Eutypa lata UCR-EL1.</title>
        <authorList>
            <person name="Blanco-Ulate B."/>
            <person name="Rolshausen P.E."/>
            <person name="Cantu D."/>
        </authorList>
    </citation>
    <scope>NUCLEOTIDE SEQUENCE [LARGE SCALE GENOMIC DNA]</scope>
    <source>
        <strain evidence="5">UCR-EL1</strain>
    </source>
</reference>
<dbReference type="PROSITE" id="PS50297">
    <property type="entry name" value="ANK_REP_REGION"/>
    <property type="match status" value="1"/>
</dbReference>
<dbReference type="PANTHER" id="PTHR24148:SF64">
    <property type="entry name" value="HETEROKARYON INCOMPATIBILITY DOMAIN-CONTAINING PROTEIN"/>
    <property type="match status" value="1"/>
</dbReference>
<keyword evidence="5" id="KW-1185">Reference proteome</keyword>
<sequence length="904" mass="101422">MALHVAAAQFQPYQYEPLPSPTSIRVVRILGEDPDHAICGIPLIRCRLQFAELNESSSSSTTSSSSSSSRSSKPYQALSYTWSSPLSPDNSEPTQDQQEASQRSATTYRPTNQWPILVDDRLFFVRQNLYEFARRIATIVEAETRRPPYGKSAVVEAAERGDLPRVRDLIAGGADLAAADVFGETALHYAAENGHAAVVEALVRAGADVRRLDRSRRTPVMCAVQRERREWAKVVEFLNQDHVVKNGGRAARRAWQGLDTASADFWIDAICIDQENLNERNVQVSMMPTIYRSAESVLVWLGVDPVSDEFYDLLDFAATTTTTTTKTLSSSLSSQGATDVLKRLPGRLRSLLQRNDYLYYISVGDVHIRTVHLHGKHAELDRFLLLSWFQRAWIIQEIGLGRKVIMWQGQRQWKWDDFVRLLHLIESVGLTRALKPHEADVKFAIGQRSTEPWILARIRLVIRRDGDEDEHASLGIAEKMAAAKPETGAATKKGPGAEKEEKEKSLMSLPMLLALTWNFYCSDPRDKIFALLSMAKPLTGEPKVVVDYRQPTQELYTRVAHHFLRGTGTESYTPDLRGAHVEARESVEPFEGLSFVHRYRRTDQVLPGVEDLPSWVPDFSSRLGTRLYHKRFTAASSAKLPPAEEEPLKTPPQNPTQDWSKLTVHAVAIDEIAHLEDKPTDGYEDIRSWLTLLAVLPSQYRNGQQHIVEALRQTFVAEDEWVPDPKHTDPIDGFKEFLWWELVRLKSDNKAFEAALASLKVLLGKGTGAPAFLPTVEEVTQRPPPEMWCLSHGPTCFAASEKPTFRETLFRTYRYRKLCVTKAGYLGLCPMETRRGDAVHLLAGYRTPVVMRRKVAEGGGSGGGAAATELEQFTFVGEAYLHGIMHGEALTPEVSVGFRDVVLV</sequence>
<accession>M7SQI7</accession>
<feature type="repeat" description="ANK" evidence="1">
    <location>
        <begin position="182"/>
        <end position="214"/>
    </location>
</feature>
<dbReference type="Proteomes" id="UP000012174">
    <property type="component" value="Unassembled WGS sequence"/>
</dbReference>